<comment type="caution">
    <text evidence="1">The sequence shown here is derived from an EMBL/GenBank/DDBJ whole genome shotgun (WGS) entry which is preliminary data.</text>
</comment>
<reference evidence="1 2" key="1">
    <citation type="submission" date="2019-07" db="EMBL/GenBank/DDBJ databases">
        <title>Whole genome shotgun sequence of Agrococcus baldri NBRC 103055.</title>
        <authorList>
            <person name="Hosoyama A."/>
            <person name="Uohara A."/>
            <person name="Ohji S."/>
            <person name="Ichikawa N."/>
        </authorList>
    </citation>
    <scope>NUCLEOTIDE SEQUENCE [LARGE SCALE GENOMIC DNA]</scope>
    <source>
        <strain evidence="1 2">NBRC 103055</strain>
    </source>
</reference>
<name>A0AA87RG07_9MICO</name>
<proteinExistence type="predicted"/>
<protein>
    <submittedName>
        <fullName evidence="1">Uncharacterized protein</fullName>
    </submittedName>
</protein>
<sequence length="184" mass="19843">MHFSARSPGSRDAERVVRVLAVYDGDAARSRQVVQRVVDELGAVLGSTEFAAAVVVRELDISLEPSRKAQRARCRAAELVVGLDARHLHGLAQPLLARHRVFTLEELTLTLETVANSSYGRAVVSILERGLPAFSRSVIAVACAVRGIVPARVRAPRRADDVEEYAGRLARAIGELAIGRALSS</sequence>
<dbReference type="EMBL" id="BJUU01000004">
    <property type="protein sequence ID" value="GEK79705.1"/>
    <property type="molecule type" value="Genomic_DNA"/>
</dbReference>
<gene>
    <name evidence="1" type="ORF">ABA31_10560</name>
</gene>
<organism evidence="1 2">
    <name type="scientific">Agrococcus baldri</name>
    <dbReference type="NCBI Taxonomy" id="153730"/>
    <lineage>
        <taxon>Bacteria</taxon>
        <taxon>Bacillati</taxon>
        <taxon>Actinomycetota</taxon>
        <taxon>Actinomycetes</taxon>
        <taxon>Micrococcales</taxon>
        <taxon>Microbacteriaceae</taxon>
        <taxon>Agrococcus</taxon>
    </lineage>
</organism>
<dbReference type="RefSeq" id="WP_146793332.1">
    <property type="nucleotide sequence ID" value="NZ_BJUU01000004.1"/>
</dbReference>
<dbReference type="AlphaFoldDB" id="A0AA87RG07"/>
<accession>A0AA87RG07</accession>
<evidence type="ECO:0000313" key="1">
    <source>
        <dbReference type="EMBL" id="GEK79705.1"/>
    </source>
</evidence>
<dbReference type="Proteomes" id="UP000321749">
    <property type="component" value="Unassembled WGS sequence"/>
</dbReference>
<keyword evidence="2" id="KW-1185">Reference proteome</keyword>
<evidence type="ECO:0000313" key="2">
    <source>
        <dbReference type="Proteomes" id="UP000321749"/>
    </source>
</evidence>